<accession>A0AAN7BFG7</accession>
<organism evidence="4 5">
    <name type="scientific">Podospora fimiseda</name>
    <dbReference type="NCBI Taxonomy" id="252190"/>
    <lineage>
        <taxon>Eukaryota</taxon>
        <taxon>Fungi</taxon>
        <taxon>Dikarya</taxon>
        <taxon>Ascomycota</taxon>
        <taxon>Pezizomycotina</taxon>
        <taxon>Sordariomycetes</taxon>
        <taxon>Sordariomycetidae</taxon>
        <taxon>Sordariales</taxon>
        <taxon>Podosporaceae</taxon>
        <taxon>Podospora</taxon>
    </lineage>
</organism>
<feature type="chain" id="PRO_5043008075" evidence="3">
    <location>
        <begin position="23"/>
        <end position="372"/>
    </location>
</feature>
<feature type="region of interest" description="Disordered" evidence="1">
    <location>
        <begin position="306"/>
        <end position="372"/>
    </location>
</feature>
<keyword evidence="5" id="KW-1185">Reference proteome</keyword>
<feature type="transmembrane region" description="Helical" evidence="2">
    <location>
        <begin position="248"/>
        <end position="270"/>
    </location>
</feature>
<protein>
    <submittedName>
        <fullName evidence="4">Uncharacterized protein</fullName>
    </submittedName>
</protein>
<dbReference type="Proteomes" id="UP001301958">
    <property type="component" value="Unassembled WGS sequence"/>
</dbReference>
<keyword evidence="2" id="KW-1133">Transmembrane helix</keyword>
<reference evidence="4" key="1">
    <citation type="journal article" date="2023" name="Mol. Phylogenet. Evol.">
        <title>Genome-scale phylogeny and comparative genomics of the fungal order Sordariales.</title>
        <authorList>
            <person name="Hensen N."/>
            <person name="Bonometti L."/>
            <person name="Westerberg I."/>
            <person name="Brannstrom I.O."/>
            <person name="Guillou S."/>
            <person name="Cros-Aarteil S."/>
            <person name="Calhoun S."/>
            <person name="Haridas S."/>
            <person name="Kuo A."/>
            <person name="Mondo S."/>
            <person name="Pangilinan J."/>
            <person name="Riley R."/>
            <person name="LaButti K."/>
            <person name="Andreopoulos B."/>
            <person name="Lipzen A."/>
            <person name="Chen C."/>
            <person name="Yan M."/>
            <person name="Daum C."/>
            <person name="Ng V."/>
            <person name="Clum A."/>
            <person name="Steindorff A."/>
            <person name="Ohm R.A."/>
            <person name="Martin F."/>
            <person name="Silar P."/>
            <person name="Natvig D.O."/>
            <person name="Lalanne C."/>
            <person name="Gautier V."/>
            <person name="Ament-Velasquez S.L."/>
            <person name="Kruys A."/>
            <person name="Hutchinson M.I."/>
            <person name="Powell A.J."/>
            <person name="Barry K."/>
            <person name="Miller A.N."/>
            <person name="Grigoriev I.V."/>
            <person name="Debuchy R."/>
            <person name="Gladieux P."/>
            <person name="Hiltunen Thoren M."/>
            <person name="Johannesson H."/>
        </authorList>
    </citation>
    <scope>NUCLEOTIDE SEQUENCE</scope>
    <source>
        <strain evidence="4">CBS 990.96</strain>
    </source>
</reference>
<dbReference type="EMBL" id="MU865495">
    <property type="protein sequence ID" value="KAK4222039.1"/>
    <property type="molecule type" value="Genomic_DNA"/>
</dbReference>
<feature type="compositionally biased region" description="Basic and acidic residues" evidence="1">
    <location>
        <begin position="357"/>
        <end position="372"/>
    </location>
</feature>
<name>A0AAN7BFG7_9PEZI</name>
<evidence type="ECO:0000313" key="5">
    <source>
        <dbReference type="Proteomes" id="UP001301958"/>
    </source>
</evidence>
<sequence length="372" mass="39420">MRKLNTMLLHLPTLLLIPPSLSLPQQQTFTTIPNAPLPWITINPSGSAQTHSPKVITTEGHLTTISQPPSFLLSTATYTLSPDGTNPSTYIGLPPIASATGEAGTGGAFLACSNTVGLDEPFCLPKRGSTLYPGNTYYITWAPAYFPSSPYLTLHITLNSLSSGSVSGTTGQIISSSLPSSSGYYPLPIPSDFLTNLNTTSASITLSLSYSDESTPNEPNDIITIPGPTVFISSPLPKEKESSKGINIIAIAVPLIIVLLLLALLGFCFIKWRKTGQIPFVGAVVKRTRRASTGYGIGKSKSQRIGNAGVTAAPGDRGPYNTAGGRGLDKETAVEGGVELTDRDSWGSPTSPKGRNVFREEVERQEREAGKK</sequence>
<evidence type="ECO:0000256" key="3">
    <source>
        <dbReference type="SAM" id="SignalP"/>
    </source>
</evidence>
<keyword evidence="2" id="KW-0812">Transmembrane</keyword>
<dbReference type="Pfam" id="PF14610">
    <property type="entry name" value="Psg1"/>
    <property type="match status" value="1"/>
</dbReference>
<gene>
    <name evidence="4" type="ORF">QBC38DRAFT_490795</name>
</gene>
<evidence type="ECO:0000256" key="2">
    <source>
        <dbReference type="SAM" id="Phobius"/>
    </source>
</evidence>
<comment type="caution">
    <text evidence="4">The sequence shown here is derived from an EMBL/GenBank/DDBJ whole genome shotgun (WGS) entry which is preliminary data.</text>
</comment>
<reference evidence="4" key="2">
    <citation type="submission" date="2023-05" db="EMBL/GenBank/DDBJ databases">
        <authorList>
            <consortium name="Lawrence Berkeley National Laboratory"/>
            <person name="Steindorff A."/>
            <person name="Hensen N."/>
            <person name="Bonometti L."/>
            <person name="Westerberg I."/>
            <person name="Brannstrom I.O."/>
            <person name="Guillou S."/>
            <person name="Cros-Aarteil S."/>
            <person name="Calhoun S."/>
            <person name="Haridas S."/>
            <person name="Kuo A."/>
            <person name="Mondo S."/>
            <person name="Pangilinan J."/>
            <person name="Riley R."/>
            <person name="Labutti K."/>
            <person name="Andreopoulos B."/>
            <person name="Lipzen A."/>
            <person name="Chen C."/>
            <person name="Yanf M."/>
            <person name="Daum C."/>
            <person name="Ng V."/>
            <person name="Clum A."/>
            <person name="Ohm R."/>
            <person name="Martin F."/>
            <person name="Silar P."/>
            <person name="Natvig D."/>
            <person name="Lalanne C."/>
            <person name="Gautier V."/>
            <person name="Ament-Velasquez S.L."/>
            <person name="Kruys A."/>
            <person name="Hutchinson M.I."/>
            <person name="Powell A.J."/>
            <person name="Barry K."/>
            <person name="Miller A.N."/>
            <person name="Grigoriev I.V."/>
            <person name="Debuchy R."/>
            <person name="Gladieux P."/>
            <person name="Thoren M.H."/>
            <person name="Johannesson H."/>
        </authorList>
    </citation>
    <scope>NUCLEOTIDE SEQUENCE</scope>
    <source>
        <strain evidence="4">CBS 990.96</strain>
    </source>
</reference>
<keyword evidence="3" id="KW-0732">Signal</keyword>
<feature type="signal peptide" evidence="3">
    <location>
        <begin position="1"/>
        <end position="22"/>
    </location>
</feature>
<keyword evidence="2" id="KW-0472">Membrane</keyword>
<proteinExistence type="predicted"/>
<dbReference type="InterPro" id="IPR028000">
    <property type="entry name" value="Pma1"/>
</dbReference>
<dbReference type="AlphaFoldDB" id="A0AAN7BFG7"/>
<evidence type="ECO:0000313" key="4">
    <source>
        <dbReference type="EMBL" id="KAK4222039.1"/>
    </source>
</evidence>
<evidence type="ECO:0000256" key="1">
    <source>
        <dbReference type="SAM" id="MobiDB-lite"/>
    </source>
</evidence>